<dbReference type="AlphaFoldDB" id="A0A8H4JNZ7"/>
<dbReference type="GO" id="GO:0016020">
    <property type="term" value="C:membrane"/>
    <property type="evidence" value="ECO:0007669"/>
    <property type="project" value="TreeGrafter"/>
</dbReference>
<reference evidence="1" key="1">
    <citation type="submission" date="2020-01" db="EMBL/GenBank/DDBJ databases">
        <title>Identification and distribution of gene clusters putatively required for synthesis of sphingolipid metabolism inhibitors in phylogenetically diverse species of the filamentous fungus Fusarium.</title>
        <authorList>
            <person name="Kim H.-S."/>
            <person name="Busman M."/>
            <person name="Brown D.W."/>
            <person name="Divon H."/>
            <person name="Uhlig S."/>
            <person name="Proctor R.H."/>
        </authorList>
    </citation>
    <scope>NUCLEOTIDE SEQUENCE</scope>
    <source>
        <strain evidence="1">NRRL 53441</strain>
    </source>
</reference>
<keyword evidence="2" id="KW-1185">Reference proteome</keyword>
<dbReference type="SUPFAM" id="SSF52151">
    <property type="entry name" value="FabD/lysophospholipase-like"/>
    <property type="match status" value="1"/>
</dbReference>
<dbReference type="EMBL" id="JAADJG010000910">
    <property type="protein sequence ID" value="KAF4434342.1"/>
    <property type="molecule type" value="Genomic_DNA"/>
</dbReference>
<comment type="caution">
    <text evidence="1">The sequence shown here is derived from an EMBL/GenBank/DDBJ whole genome shotgun (WGS) entry which is preliminary data.</text>
</comment>
<dbReference type="PANTHER" id="PTHR24185:SF8">
    <property type="entry name" value="PNPLA DOMAIN-CONTAINING PROTEIN"/>
    <property type="match status" value="1"/>
</dbReference>
<dbReference type="GO" id="GO:0019369">
    <property type="term" value="P:arachidonate metabolic process"/>
    <property type="evidence" value="ECO:0007669"/>
    <property type="project" value="TreeGrafter"/>
</dbReference>
<dbReference type="PANTHER" id="PTHR24185">
    <property type="entry name" value="CALCIUM-INDEPENDENT PHOSPHOLIPASE A2-GAMMA"/>
    <property type="match status" value="1"/>
</dbReference>
<proteinExistence type="predicted"/>
<gene>
    <name evidence="1" type="ORF">F53441_13707</name>
</gene>
<evidence type="ECO:0000313" key="1">
    <source>
        <dbReference type="EMBL" id="KAF4434342.1"/>
    </source>
</evidence>
<evidence type="ECO:0000313" key="2">
    <source>
        <dbReference type="Proteomes" id="UP000605986"/>
    </source>
</evidence>
<dbReference type="GO" id="GO:0047499">
    <property type="term" value="F:calcium-independent phospholipase A2 activity"/>
    <property type="evidence" value="ECO:0007669"/>
    <property type="project" value="TreeGrafter"/>
</dbReference>
<dbReference type="Proteomes" id="UP000605986">
    <property type="component" value="Unassembled WGS sequence"/>
</dbReference>
<protein>
    <submittedName>
        <fullName evidence="1">Putative patatin-like phospholipase</fullName>
    </submittedName>
</protein>
<accession>A0A8H4JNZ7</accession>
<name>A0A8H4JNZ7_9HYPO</name>
<dbReference type="OrthoDB" id="5153649at2759"/>
<sequence>MAFGISSGGLIVADLFINGSSIEESSEKFEALAKRIFQRRVVPNLPFIPKILMDLMPLVANGLHPLPSLLYLADIVISYFNDGLYPSSNIESALKRVFGADRSILDISSAAVSGTFIGLPAATANDKPTCRIFTNYNCEGEQTSYNVHKRYLLPKGPVFPAKHIHGLGTFQDAGPLENDPLISALTTAAMAFPLLEEPDFIVSLGTGEPKPHDEIPIINSRNTWKNGALPRLYRLVIEKMRDKKLRQAFQGHPRYHRLNVQFDGDEPRLDDVHRIPELRCKAEQDQSISREIDSVARCFVASLFYFELDSLPRHIGGKYRGTGHILCSIQQNDPAFSLLFSRLSQSSAQFWIDGWPEVGNADENFDSDGNFRKTVELNTNAGRPFQ</sequence>
<dbReference type="InterPro" id="IPR016035">
    <property type="entry name" value="Acyl_Trfase/lysoPLipase"/>
</dbReference>
<dbReference type="Gene3D" id="3.40.1090.10">
    <property type="entry name" value="Cytosolic phospholipase A2 catalytic domain"/>
    <property type="match status" value="1"/>
</dbReference>
<organism evidence="1 2">
    <name type="scientific">Fusarium austroafricanum</name>
    <dbReference type="NCBI Taxonomy" id="2364996"/>
    <lineage>
        <taxon>Eukaryota</taxon>
        <taxon>Fungi</taxon>
        <taxon>Dikarya</taxon>
        <taxon>Ascomycota</taxon>
        <taxon>Pezizomycotina</taxon>
        <taxon>Sordariomycetes</taxon>
        <taxon>Hypocreomycetidae</taxon>
        <taxon>Hypocreales</taxon>
        <taxon>Nectriaceae</taxon>
        <taxon>Fusarium</taxon>
        <taxon>Fusarium concolor species complex</taxon>
    </lineage>
</organism>